<gene>
    <name evidence="1" type="ORF">EDD71_12148</name>
</gene>
<keyword evidence="2" id="KW-1185">Reference proteome</keyword>
<evidence type="ECO:0000313" key="1">
    <source>
        <dbReference type="EMBL" id="TDT51122.1"/>
    </source>
</evidence>
<dbReference type="EMBL" id="SOAZ01000021">
    <property type="protein sequence ID" value="TDT51122.1"/>
    <property type="molecule type" value="Genomic_DNA"/>
</dbReference>
<name>A0A4R7KB30_9CLOT</name>
<dbReference type="Pfam" id="PF07485">
    <property type="entry name" value="DUF1529"/>
    <property type="match status" value="1"/>
</dbReference>
<proteinExistence type="predicted"/>
<dbReference type="Proteomes" id="UP000295325">
    <property type="component" value="Unassembled WGS sequence"/>
</dbReference>
<protein>
    <submittedName>
        <fullName evidence="1">Uncharacterized protein DUF1259</fullName>
    </submittedName>
</protein>
<accession>A0A4R7KB30</accession>
<reference evidence="1 2" key="1">
    <citation type="submission" date="2019-03" db="EMBL/GenBank/DDBJ databases">
        <title>Genomic Encyclopedia of Type Strains, Phase IV (KMG-IV): sequencing the most valuable type-strain genomes for metagenomic binning, comparative biology and taxonomic classification.</title>
        <authorList>
            <person name="Goeker M."/>
        </authorList>
    </citation>
    <scope>NUCLEOTIDE SEQUENCE [LARGE SCALE GENOMIC DNA]</scope>
    <source>
        <strain evidence="1 2">DSM 24455</strain>
    </source>
</reference>
<evidence type="ECO:0000313" key="2">
    <source>
        <dbReference type="Proteomes" id="UP000295325"/>
    </source>
</evidence>
<dbReference type="InterPro" id="IPR011094">
    <property type="entry name" value="Uncharacterised_LppY/LpqO"/>
</dbReference>
<organism evidence="1 2">
    <name type="scientific">Fonticella tunisiensis</name>
    <dbReference type="NCBI Taxonomy" id="1096341"/>
    <lineage>
        <taxon>Bacteria</taxon>
        <taxon>Bacillati</taxon>
        <taxon>Bacillota</taxon>
        <taxon>Clostridia</taxon>
        <taxon>Eubacteriales</taxon>
        <taxon>Clostridiaceae</taxon>
        <taxon>Fonticella</taxon>
    </lineage>
</organism>
<dbReference type="AlphaFoldDB" id="A0A4R7KB30"/>
<comment type="caution">
    <text evidence="1">The sequence shown here is derived from an EMBL/GenBank/DDBJ whole genome shotgun (WGS) entry which is preliminary data.</text>
</comment>
<sequence>MYPMNMNANLNQINVSETDLCNRFARILEGRVLESRDGLCVVARRRNLSVEIAGRPTQSPLVLDALFSFESMDTLGRTLNLGETVILQEEINRFIRALQRQGILVTALHNHWLFETPRLMYIHFFSIDEPLSFARKVARAFRLLEDNAFDDDLLGSLDDNFKDTFHPESPKAPNDSLNR</sequence>